<dbReference type="Pfam" id="PF00977">
    <property type="entry name" value="His_biosynth"/>
    <property type="match status" value="1"/>
</dbReference>
<dbReference type="AlphaFoldDB" id="A0A6M5YJI8"/>
<evidence type="ECO:0000256" key="6">
    <source>
        <dbReference type="ARBA" id="ARBA00029440"/>
    </source>
</evidence>
<protein>
    <submittedName>
        <fullName evidence="8">Phosphoribosylformimino-5-aminoimidazole carboxamide ribotide isomerase related protein</fullName>
    </submittedName>
</protein>
<dbReference type="GO" id="GO:0006207">
    <property type="term" value="P:'de novo' pyrimidine nucleobase biosynthetic process"/>
    <property type="evidence" value="ECO:0007669"/>
    <property type="project" value="InterPro"/>
</dbReference>
<dbReference type="PROSITE" id="PS00912">
    <property type="entry name" value="DHODEHASE_2"/>
    <property type="match status" value="1"/>
</dbReference>
<dbReference type="Gene3D" id="3.20.20.70">
    <property type="entry name" value="Aldolase class I"/>
    <property type="match status" value="1"/>
</dbReference>
<evidence type="ECO:0000256" key="2">
    <source>
        <dbReference type="ARBA" id="ARBA00022605"/>
    </source>
</evidence>
<dbReference type="GO" id="GO:0016853">
    <property type="term" value="F:isomerase activity"/>
    <property type="evidence" value="ECO:0007669"/>
    <property type="project" value="UniProtKB-KW"/>
</dbReference>
<comment type="similarity">
    <text evidence="1 7">Belongs to the HisA/HisF family.</text>
</comment>
<dbReference type="EMBL" id="CP053452">
    <property type="protein sequence ID" value="QJW93510.1"/>
    <property type="molecule type" value="Genomic_DNA"/>
</dbReference>
<sequence>MWLDAGIGLRLRVRDLPILPHLRPVVGSETCASPNLLDDALIEAGDRPVAFSIDLKAGRLLGNWQNWGLHDECDAVSLARHVIGMGVGTLIVLDLARVGTGTGTGTEPLLRAIRDEFPDLDLIAGGGVRTWADVDRLGEAGATGVLVASALHNGALRAPRPA</sequence>
<dbReference type="InterPro" id="IPR001295">
    <property type="entry name" value="Dihydroorotate_DH_CS"/>
</dbReference>
<organism evidence="8 9">
    <name type="scientific">Frigoriglobus tundricola</name>
    <dbReference type="NCBI Taxonomy" id="2774151"/>
    <lineage>
        <taxon>Bacteria</taxon>
        <taxon>Pseudomonadati</taxon>
        <taxon>Planctomycetota</taxon>
        <taxon>Planctomycetia</taxon>
        <taxon>Gemmatales</taxon>
        <taxon>Gemmataceae</taxon>
        <taxon>Frigoriglobus</taxon>
    </lineage>
</organism>
<dbReference type="GO" id="GO:0000105">
    <property type="term" value="P:L-histidine biosynthetic process"/>
    <property type="evidence" value="ECO:0007669"/>
    <property type="project" value="UniProtKB-KW"/>
</dbReference>
<keyword evidence="2 7" id="KW-0028">Amino-acid biosynthesis</keyword>
<dbReference type="InterPro" id="IPR006062">
    <property type="entry name" value="His_biosynth"/>
</dbReference>
<evidence type="ECO:0000256" key="4">
    <source>
        <dbReference type="ARBA" id="ARBA00022643"/>
    </source>
</evidence>
<evidence type="ECO:0000256" key="1">
    <source>
        <dbReference type="ARBA" id="ARBA00009667"/>
    </source>
</evidence>
<reference evidence="9" key="1">
    <citation type="submission" date="2020-05" db="EMBL/GenBank/DDBJ databases">
        <title>Frigoriglobus tundricola gen. nov., sp. nov., a psychrotolerant cellulolytic planctomycete of the family Gemmataceae with two divergent copies of 16S rRNA gene.</title>
        <authorList>
            <person name="Kulichevskaya I.S."/>
            <person name="Ivanova A.A."/>
            <person name="Naumoff D.G."/>
            <person name="Beletsky A.V."/>
            <person name="Rijpstra W.I.C."/>
            <person name="Sinninghe Damste J.S."/>
            <person name="Mardanov A.V."/>
            <person name="Ravin N.V."/>
            <person name="Dedysh S.N."/>
        </authorList>
    </citation>
    <scope>NUCLEOTIDE SEQUENCE [LARGE SCALE GENOMIC DNA]</scope>
    <source>
        <strain evidence="9">PL17</strain>
    </source>
</reference>
<keyword evidence="3" id="KW-0285">Flavoprotein</keyword>
<dbReference type="GO" id="GO:0016627">
    <property type="term" value="F:oxidoreductase activity, acting on the CH-CH group of donors"/>
    <property type="evidence" value="ECO:0007669"/>
    <property type="project" value="InterPro"/>
</dbReference>
<dbReference type="InterPro" id="IPR011060">
    <property type="entry name" value="RibuloseP-bd_barrel"/>
</dbReference>
<dbReference type="SUPFAM" id="SSF51366">
    <property type="entry name" value="Ribulose-phoshate binding barrel"/>
    <property type="match status" value="1"/>
</dbReference>
<proteinExistence type="inferred from homology"/>
<keyword evidence="4" id="KW-0288">FMN</keyword>
<evidence type="ECO:0000256" key="7">
    <source>
        <dbReference type="RuleBase" id="RU003657"/>
    </source>
</evidence>
<dbReference type="KEGG" id="ftj:FTUN_1017"/>
<evidence type="ECO:0000256" key="5">
    <source>
        <dbReference type="ARBA" id="ARBA00023102"/>
    </source>
</evidence>
<gene>
    <name evidence="8" type="ORF">FTUN_1017</name>
</gene>
<dbReference type="Proteomes" id="UP000503447">
    <property type="component" value="Chromosome"/>
</dbReference>
<comment type="pathway">
    <text evidence="6">Amino-acid biosynthesis.</text>
</comment>
<keyword evidence="8" id="KW-0413">Isomerase</keyword>
<name>A0A6M5YJI8_9BACT</name>
<dbReference type="InterPro" id="IPR013785">
    <property type="entry name" value="Aldolase_TIM"/>
</dbReference>
<evidence type="ECO:0000313" key="9">
    <source>
        <dbReference type="Proteomes" id="UP000503447"/>
    </source>
</evidence>
<keyword evidence="9" id="KW-1185">Reference proteome</keyword>
<keyword evidence="5 7" id="KW-0368">Histidine biosynthesis</keyword>
<evidence type="ECO:0000256" key="3">
    <source>
        <dbReference type="ARBA" id="ARBA00022630"/>
    </source>
</evidence>
<evidence type="ECO:0000313" key="8">
    <source>
        <dbReference type="EMBL" id="QJW93510.1"/>
    </source>
</evidence>
<accession>A0A6M5YJI8</accession>